<evidence type="ECO:0000313" key="4">
    <source>
        <dbReference type="EMBL" id="TBO58721.1"/>
    </source>
</evidence>
<dbReference type="PANTHER" id="PTHR30290">
    <property type="entry name" value="PERIPLASMIC BINDING COMPONENT OF ABC TRANSPORTER"/>
    <property type="match status" value="1"/>
</dbReference>
<reference evidence="4 5" key="1">
    <citation type="submission" date="2019-02" db="EMBL/GenBank/DDBJ databases">
        <title>Draft Genome Sequence of Streptomyces sp. AM-2504, identified by 16S rRNA comparative analysis as a Streptomyces Kasugaensis strain.</title>
        <authorList>
            <person name="Napolioni V."/>
            <person name="Giuliodori A.M."/>
            <person name="Spurio R."/>
            <person name="Fabbretti A."/>
        </authorList>
    </citation>
    <scope>NUCLEOTIDE SEQUENCE [LARGE SCALE GENOMIC DNA]</scope>
    <source>
        <strain evidence="4 5">AM-2504</strain>
    </source>
</reference>
<dbReference type="Gene3D" id="3.90.76.10">
    <property type="entry name" value="Dipeptide-binding Protein, Domain 1"/>
    <property type="match status" value="1"/>
</dbReference>
<dbReference type="Pfam" id="PF00496">
    <property type="entry name" value="SBP_bac_5"/>
    <property type="match status" value="2"/>
</dbReference>
<organism evidence="4 5">
    <name type="scientific">Streptomyces kasugaensis</name>
    <dbReference type="NCBI Taxonomy" id="1946"/>
    <lineage>
        <taxon>Bacteria</taxon>
        <taxon>Bacillati</taxon>
        <taxon>Actinomycetota</taxon>
        <taxon>Actinomycetes</taxon>
        <taxon>Kitasatosporales</taxon>
        <taxon>Streptomycetaceae</taxon>
        <taxon>Streptomyces</taxon>
    </lineage>
</organism>
<proteinExistence type="predicted"/>
<gene>
    <name evidence="4" type="ORF">EYS09_15890</name>
</gene>
<accession>A0A4V6MU25</accession>
<keyword evidence="2" id="KW-0732">Signal</keyword>
<dbReference type="RefSeq" id="WP_131123752.1">
    <property type="nucleotide sequence ID" value="NZ_SIXH01000120.1"/>
</dbReference>
<evidence type="ECO:0000256" key="1">
    <source>
        <dbReference type="SAM" id="MobiDB-lite"/>
    </source>
</evidence>
<evidence type="ECO:0000256" key="2">
    <source>
        <dbReference type="SAM" id="SignalP"/>
    </source>
</evidence>
<feature type="region of interest" description="Disordered" evidence="1">
    <location>
        <begin position="570"/>
        <end position="646"/>
    </location>
</feature>
<feature type="chain" id="PRO_5020478118" evidence="2">
    <location>
        <begin position="34"/>
        <end position="821"/>
    </location>
</feature>
<dbReference type="Gene3D" id="3.10.105.10">
    <property type="entry name" value="Dipeptide-binding Protein, Domain 3"/>
    <property type="match status" value="2"/>
</dbReference>
<feature type="compositionally biased region" description="Low complexity" evidence="1">
    <location>
        <begin position="598"/>
        <end position="609"/>
    </location>
</feature>
<comment type="caution">
    <text evidence="4">The sequence shown here is derived from an EMBL/GenBank/DDBJ whole genome shotgun (WGS) entry which is preliminary data.</text>
</comment>
<dbReference type="Gene3D" id="3.40.190.10">
    <property type="entry name" value="Periplasmic binding protein-like II"/>
    <property type="match status" value="1"/>
</dbReference>
<feature type="region of interest" description="Disordered" evidence="1">
    <location>
        <begin position="447"/>
        <end position="495"/>
    </location>
</feature>
<name>A0A4V6MU25_STRKA</name>
<keyword evidence="5" id="KW-1185">Reference proteome</keyword>
<feature type="signal peptide" evidence="2">
    <location>
        <begin position="1"/>
        <end position="33"/>
    </location>
</feature>
<feature type="compositionally biased region" description="Basic and acidic residues" evidence="1">
    <location>
        <begin position="578"/>
        <end position="590"/>
    </location>
</feature>
<dbReference type="InterPro" id="IPR039424">
    <property type="entry name" value="SBP_5"/>
</dbReference>
<sequence>MTDHVRPGRAARRGRRAAALMAAGVLLPLPALAGCDRDDAAEAVAASQDIAPAARARLKDGGTVRWAVDAMPGTFNAFQADANGATERITGAVLPTLFTVDGRGVPHRNADYLDAADISAREPKQVVTYKINPRARWSDGRAVGAADFQAQWEALRGKDNAYWTARNAGYDRIDKVEQGAGPHEVKVTFGRPYADWQSLFTPLYPKSVMGDPNAFNDGAREQLPVVAGPFAVQERDADDGTVTLVRNRKWWGAPARLDRLVLTVVPADKRAAALAAGALDVAEIDHAAAQRVATAQGPASSRAPKDSADGNAGPPAAGRDEELADGAGSAVAPRAPGSAQARADVRTAADSVSLRGYTVRKGLEPAYTQLALNGGTGPLADARVRRAVARAINRQQLADTVLKPLDLPARPLGSHLLMSGQQGYEDHSEVLGGQDTRAARALLADAGWRAPGDGPQQAGQPAELPAPGAASPAERHGPAAPKAGAPARHAPPGGRVERARPVAAVAPLSAMGALGSELQQDALLRQSASFYKEAAADRLAAAGGDTRAPEYADAQRYRRRAAQALGAAELLETGQAADDGKAGDDGKGRGAPEGGRPGAPAARPAADPPDAGRDAGEDADGDVSDDAGPPAGKKGAGARAGAVPTVKKDGKPLTLRFVLPDGPGAEQLRAVGDRIAEMLDRVGVQTSVQEVGDAGYFRDHIASGDYDLALYTWPGSAYPATDARPIYAKPQPAADGSLTVEQNYTRVGTDRIDQLFEQAASELDGEAAHRLMARADSRIWAVAASIPLYQRPELVATRRSLANVGAFGFATPRFQDIGYRK</sequence>
<evidence type="ECO:0000259" key="3">
    <source>
        <dbReference type="Pfam" id="PF00496"/>
    </source>
</evidence>
<dbReference type="PANTHER" id="PTHR30290:SF65">
    <property type="entry name" value="MONOACYL PHOSPHATIDYLINOSITOL TETRAMANNOSIDE-BINDING PROTEIN LPQW-RELATED"/>
    <property type="match status" value="1"/>
</dbReference>
<feature type="domain" description="Solute-binding protein family 5" evidence="3">
    <location>
        <begin position="356"/>
        <end position="454"/>
    </location>
</feature>
<feature type="compositionally biased region" description="Low complexity" evidence="1">
    <location>
        <begin position="478"/>
        <end position="494"/>
    </location>
</feature>
<evidence type="ECO:0000313" key="5">
    <source>
        <dbReference type="Proteomes" id="UP000292452"/>
    </source>
</evidence>
<dbReference type="GO" id="GO:1904680">
    <property type="term" value="F:peptide transmembrane transporter activity"/>
    <property type="evidence" value="ECO:0007669"/>
    <property type="project" value="TreeGrafter"/>
</dbReference>
<dbReference type="AlphaFoldDB" id="A0A4V6MU25"/>
<dbReference type="EMBL" id="SIXH01000120">
    <property type="protein sequence ID" value="TBO58721.1"/>
    <property type="molecule type" value="Genomic_DNA"/>
</dbReference>
<protein>
    <submittedName>
        <fullName evidence="4">ABC transporter family substrate-binding protein</fullName>
    </submittedName>
</protein>
<dbReference type="Proteomes" id="UP000292452">
    <property type="component" value="Unassembled WGS sequence"/>
</dbReference>
<feature type="region of interest" description="Disordered" evidence="1">
    <location>
        <begin position="292"/>
        <end position="345"/>
    </location>
</feature>
<feature type="domain" description="Solute-binding protein family 5" evidence="3">
    <location>
        <begin position="121"/>
        <end position="297"/>
    </location>
</feature>
<dbReference type="PROSITE" id="PS51257">
    <property type="entry name" value="PROKAR_LIPOPROTEIN"/>
    <property type="match status" value="1"/>
</dbReference>
<dbReference type="GO" id="GO:0015833">
    <property type="term" value="P:peptide transport"/>
    <property type="evidence" value="ECO:0007669"/>
    <property type="project" value="TreeGrafter"/>
</dbReference>
<dbReference type="SUPFAM" id="SSF53850">
    <property type="entry name" value="Periplasmic binding protein-like II"/>
    <property type="match status" value="3"/>
</dbReference>
<dbReference type="InterPro" id="IPR000914">
    <property type="entry name" value="SBP_5_dom"/>
</dbReference>
<feature type="compositionally biased region" description="Low complexity" evidence="1">
    <location>
        <begin position="627"/>
        <end position="642"/>
    </location>
</feature>